<gene>
    <name evidence="7" type="ORF">OKJ99_24890</name>
</gene>
<name>A0ABU6F9U2_9ACTN</name>
<dbReference type="Gene3D" id="1.10.357.10">
    <property type="entry name" value="Tetracycline Repressor, domain 2"/>
    <property type="match status" value="1"/>
</dbReference>
<comment type="caution">
    <text evidence="7">The sequence shown here is derived from an EMBL/GenBank/DDBJ whole genome shotgun (WGS) entry which is preliminary data.</text>
</comment>
<dbReference type="PANTHER" id="PTHR30055:SF234">
    <property type="entry name" value="HTH-TYPE TRANSCRIPTIONAL REGULATOR BETI"/>
    <property type="match status" value="1"/>
</dbReference>
<evidence type="ECO:0000259" key="6">
    <source>
        <dbReference type="PROSITE" id="PS50977"/>
    </source>
</evidence>
<keyword evidence="1" id="KW-0805">Transcription regulation</keyword>
<feature type="region of interest" description="Disordered" evidence="5">
    <location>
        <begin position="1"/>
        <end position="25"/>
    </location>
</feature>
<evidence type="ECO:0000256" key="4">
    <source>
        <dbReference type="PROSITE-ProRule" id="PRU00335"/>
    </source>
</evidence>
<organism evidence="7 8">
    <name type="scientific">Streptomyces endophyticus</name>
    <dbReference type="NCBI Taxonomy" id="714166"/>
    <lineage>
        <taxon>Bacteria</taxon>
        <taxon>Bacillati</taxon>
        <taxon>Actinomycetota</taxon>
        <taxon>Actinomycetes</taxon>
        <taxon>Kitasatosporales</taxon>
        <taxon>Streptomycetaceae</taxon>
        <taxon>Streptomyces</taxon>
    </lineage>
</organism>
<dbReference type="Proteomes" id="UP001354931">
    <property type="component" value="Unassembled WGS sequence"/>
</dbReference>
<dbReference type="InterPro" id="IPR036271">
    <property type="entry name" value="Tet_transcr_reg_TetR-rel_C_sf"/>
</dbReference>
<dbReference type="SUPFAM" id="SSF48498">
    <property type="entry name" value="Tetracyclin repressor-like, C-terminal domain"/>
    <property type="match status" value="1"/>
</dbReference>
<dbReference type="PRINTS" id="PR00455">
    <property type="entry name" value="HTHTETR"/>
</dbReference>
<dbReference type="PROSITE" id="PS50977">
    <property type="entry name" value="HTH_TETR_2"/>
    <property type="match status" value="1"/>
</dbReference>
<dbReference type="EMBL" id="JAOZYC010000136">
    <property type="protein sequence ID" value="MEB8340739.1"/>
    <property type="molecule type" value="Genomic_DNA"/>
</dbReference>
<accession>A0ABU6F9U2</accession>
<dbReference type="Pfam" id="PF00440">
    <property type="entry name" value="TetR_N"/>
    <property type="match status" value="1"/>
</dbReference>
<evidence type="ECO:0000313" key="7">
    <source>
        <dbReference type="EMBL" id="MEB8340739.1"/>
    </source>
</evidence>
<sequence>MTRTRTEAGATVEQPAGPKGGQGARATVRGRATLAAIEAAARRVVARKGFLTMTVADITQEAGRSPASFYNYFDSKEALLEYWARDFVEEVKTRVRPAYRHGVPAQDRVLESARGHWDTYRGRLAEMVGVSQLAMVNEDFAQYWEDLCEGAVVGIAEMVTRAQREGYCPGADPRLTACALVAMLNQFCYDRLANGRAEQGVDDDACVRTLAQVWYHAIYWK</sequence>
<keyword evidence="8" id="KW-1185">Reference proteome</keyword>
<evidence type="ECO:0000256" key="5">
    <source>
        <dbReference type="SAM" id="MobiDB-lite"/>
    </source>
</evidence>
<proteinExistence type="predicted"/>
<dbReference type="RefSeq" id="WP_326019630.1">
    <property type="nucleotide sequence ID" value="NZ_JAOZYC010000136.1"/>
</dbReference>
<evidence type="ECO:0000313" key="8">
    <source>
        <dbReference type="Proteomes" id="UP001354931"/>
    </source>
</evidence>
<evidence type="ECO:0000256" key="2">
    <source>
        <dbReference type="ARBA" id="ARBA00023125"/>
    </source>
</evidence>
<reference evidence="7 8" key="1">
    <citation type="submission" date="2022-10" db="EMBL/GenBank/DDBJ databases">
        <authorList>
            <person name="Xie J."/>
            <person name="Shen N."/>
        </authorList>
    </citation>
    <scope>NUCLEOTIDE SEQUENCE [LARGE SCALE GENOMIC DNA]</scope>
    <source>
        <strain evidence="7 8">YIM65594</strain>
    </source>
</reference>
<dbReference type="InterPro" id="IPR001647">
    <property type="entry name" value="HTH_TetR"/>
</dbReference>
<feature type="DNA-binding region" description="H-T-H motif" evidence="4">
    <location>
        <begin position="54"/>
        <end position="73"/>
    </location>
</feature>
<dbReference type="InterPro" id="IPR009057">
    <property type="entry name" value="Homeodomain-like_sf"/>
</dbReference>
<evidence type="ECO:0000256" key="3">
    <source>
        <dbReference type="ARBA" id="ARBA00023163"/>
    </source>
</evidence>
<dbReference type="SUPFAM" id="SSF46689">
    <property type="entry name" value="Homeodomain-like"/>
    <property type="match status" value="1"/>
</dbReference>
<dbReference type="PANTHER" id="PTHR30055">
    <property type="entry name" value="HTH-TYPE TRANSCRIPTIONAL REGULATOR RUTR"/>
    <property type="match status" value="1"/>
</dbReference>
<keyword evidence="2 4" id="KW-0238">DNA-binding</keyword>
<dbReference type="Gene3D" id="1.10.10.60">
    <property type="entry name" value="Homeodomain-like"/>
    <property type="match status" value="1"/>
</dbReference>
<protein>
    <submittedName>
        <fullName evidence="7">TetR/AcrR family transcriptional regulator</fullName>
    </submittedName>
</protein>
<dbReference type="InterPro" id="IPR050109">
    <property type="entry name" value="HTH-type_TetR-like_transc_reg"/>
</dbReference>
<keyword evidence="3" id="KW-0804">Transcription</keyword>
<feature type="domain" description="HTH tetR-type" evidence="6">
    <location>
        <begin position="31"/>
        <end position="91"/>
    </location>
</feature>
<evidence type="ECO:0000256" key="1">
    <source>
        <dbReference type="ARBA" id="ARBA00023015"/>
    </source>
</evidence>